<keyword evidence="3" id="KW-1185">Reference proteome</keyword>
<reference evidence="2" key="1">
    <citation type="submission" date="2020-11" db="EMBL/GenBank/DDBJ databases">
        <title>Isolation and identification of active actinomycetes.</title>
        <authorList>
            <person name="Yu B."/>
        </authorList>
    </citation>
    <scope>NUCLEOTIDE SEQUENCE</scope>
    <source>
        <strain evidence="2">NEAU-YB345</strain>
    </source>
</reference>
<evidence type="ECO:0000313" key="3">
    <source>
        <dbReference type="Proteomes" id="UP000657385"/>
    </source>
</evidence>
<protein>
    <recommendedName>
        <fullName evidence="4">Secreted protein</fullName>
    </recommendedName>
</protein>
<evidence type="ECO:0000256" key="1">
    <source>
        <dbReference type="SAM" id="MobiDB-lite"/>
    </source>
</evidence>
<gene>
    <name evidence="2" type="ORF">I2501_00165</name>
</gene>
<dbReference type="Proteomes" id="UP000657385">
    <property type="component" value="Unassembled WGS sequence"/>
</dbReference>
<accession>A0A931B0I1</accession>
<sequence>MSTRTARATGSARWLSVLAVLVGLFLMHGGPGAAMGGCHGVTPAPTSAMSPSLHQVAGPGTAPRTGSPAVSVGSAGMDGTGALCVSTPARDQLPLPPTALAALIVLTLLTRAFGASGRWRALGGRWRGPPVGGRQILLRVCVART</sequence>
<feature type="region of interest" description="Disordered" evidence="1">
    <location>
        <begin position="47"/>
        <end position="69"/>
    </location>
</feature>
<dbReference type="AlphaFoldDB" id="A0A931B0I1"/>
<proteinExistence type="predicted"/>
<comment type="caution">
    <text evidence="2">The sequence shown here is derived from an EMBL/GenBank/DDBJ whole genome shotgun (WGS) entry which is preliminary data.</text>
</comment>
<evidence type="ECO:0008006" key="4">
    <source>
        <dbReference type="Google" id="ProtNLM"/>
    </source>
</evidence>
<dbReference type="RefSeq" id="WP_196191652.1">
    <property type="nucleotide sequence ID" value="NZ_JADPRT010000001.1"/>
</dbReference>
<evidence type="ECO:0000313" key="2">
    <source>
        <dbReference type="EMBL" id="MBF9066447.1"/>
    </source>
</evidence>
<dbReference type="EMBL" id="JADPRT010000001">
    <property type="protein sequence ID" value="MBF9066447.1"/>
    <property type="molecule type" value="Genomic_DNA"/>
</dbReference>
<name>A0A931B0I1_9ACTN</name>
<organism evidence="2 3">
    <name type="scientific">Streptacidiphilus fuscans</name>
    <dbReference type="NCBI Taxonomy" id="2789292"/>
    <lineage>
        <taxon>Bacteria</taxon>
        <taxon>Bacillati</taxon>
        <taxon>Actinomycetota</taxon>
        <taxon>Actinomycetes</taxon>
        <taxon>Kitasatosporales</taxon>
        <taxon>Streptomycetaceae</taxon>
        <taxon>Streptacidiphilus</taxon>
    </lineage>
</organism>